<comment type="caution">
    <text evidence="2">The sequence shown here is derived from an EMBL/GenBank/DDBJ whole genome shotgun (WGS) entry which is preliminary data.</text>
</comment>
<dbReference type="PROSITE" id="PS51318">
    <property type="entry name" value="TAT"/>
    <property type="match status" value="1"/>
</dbReference>
<feature type="signal peptide" evidence="1">
    <location>
        <begin position="1"/>
        <end position="32"/>
    </location>
</feature>
<evidence type="ECO:0000313" key="2">
    <source>
        <dbReference type="EMBL" id="TWA70121.1"/>
    </source>
</evidence>
<gene>
    <name evidence="2" type="ORF">FBZ82_104281</name>
</gene>
<organism evidence="2 3">
    <name type="scientific">Azospirillum brasilense</name>
    <dbReference type="NCBI Taxonomy" id="192"/>
    <lineage>
        <taxon>Bacteria</taxon>
        <taxon>Pseudomonadati</taxon>
        <taxon>Pseudomonadota</taxon>
        <taxon>Alphaproteobacteria</taxon>
        <taxon>Rhodospirillales</taxon>
        <taxon>Azospirillaceae</taxon>
        <taxon>Azospirillum</taxon>
    </lineage>
</organism>
<keyword evidence="1" id="KW-0732">Signal</keyword>
<sequence>MASSMIHPNRRAALAGLAALLALPALRRPAAAATAPLPQLTLWGPPAGPSITLVHAIASGLLRPVADKVVFKAWRTPDELRAGLTSGTMQTFVLPTQSAANLFNKGLGVRLVNVMTNGLLYLLSADPSLTSVAALKGRSVAIPFRNDTPEYVFRRLLAAERLTADGDVALQFTGTPMEAIQLLVTGRADTALLPEPAASAAILRAGMAGRTVTRVLDIQQAWGAATGLATVLPQAGLGVSGAFLAEHPAAVEALHGALVKATASVNADPARAASDAAAPLGLPWPVIEQAIPRSNLVAERASAVRAPMESVFRALAEFDPKIIGGALPAADFYL</sequence>
<dbReference type="PIRSF" id="PIRSF027386">
    <property type="entry name" value="UCP027386_ABC_sbc_TM0202"/>
    <property type="match status" value="1"/>
</dbReference>
<dbReference type="EMBL" id="VITF01000004">
    <property type="protein sequence ID" value="TWA70121.1"/>
    <property type="molecule type" value="Genomic_DNA"/>
</dbReference>
<evidence type="ECO:0000256" key="1">
    <source>
        <dbReference type="SAM" id="SignalP"/>
    </source>
</evidence>
<proteinExistence type="predicted"/>
<dbReference type="PANTHER" id="PTHR30024">
    <property type="entry name" value="ALIPHATIC SULFONATES-BINDING PROTEIN-RELATED"/>
    <property type="match status" value="1"/>
</dbReference>
<reference evidence="2 3" key="1">
    <citation type="submission" date="2019-06" db="EMBL/GenBank/DDBJ databases">
        <title>Genomic Encyclopedia of Type Strains, Phase IV (KMG-V): Genome sequencing to study the core and pangenomes of soil and plant-associated prokaryotes.</title>
        <authorList>
            <person name="Whitman W."/>
        </authorList>
    </citation>
    <scope>NUCLEOTIDE SEQUENCE [LARGE SCALE GENOMIC DNA]</scope>
    <source>
        <strain evidence="2 3">BR 11796</strain>
    </source>
</reference>
<dbReference type="Proteomes" id="UP000316083">
    <property type="component" value="Unassembled WGS sequence"/>
</dbReference>
<feature type="chain" id="PRO_5022070076" evidence="1">
    <location>
        <begin position="33"/>
        <end position="334"/>
    </location>
</feature>
<dbReference type="AlphaFoldDB" id="A0A560BBU0"/>
<dbReference type="Pfam" id="PF13379">
    <property type="entry name" value="NMT1_2"/>
    <property type="match status" value="1"/>
</dbReference>
<dbReference type="PANTHER" id="PTHR30024:SF46">
    <property type="entry name" value="ABC TRANSPORTER, SUBSTRATE-BINDING LIPOPROTEIN"/>
    <property type="match status" value="1"/>
</dbReference>
<accession>A0A560BBU0</accession>
<evidence type="ECO:0000313" key="3">
    <source>
        <dbReference type="Proteomes" id="UP000316083"/>
    </source>
</evidence>
<dbReference type="InterPro" id="IPR006311">
    <property type="entry name" value="TAT_signal"/>
</dbReference>
<dbReference type="SUPFAM" id="SSF53850">
    <property type="entry name" value="Periplasmic binding protein-like II"/>
    <property type="match status" value="1"/>
</dbReference>
<protein>
    <submittedName>
        <fullName evidence="2">NitT/TauT family transport system substrate-binding protein</fullName>
    </submittedName>
</protein>
<dbReference type="InterPro" id="IPR027024">
    <property type="entry name" value="UCP027386_ABC_sbc_TM0202"/>
</dbReference>
<name>A0A560BBU0_AZOBR</name>
<dbReference type="Gene3D" id="3.40.190.10">
    <property type="entry name" value="Periplasmic binding protein-like II"/>
    <property type="match status" value="2"/>
</dbReference>